<dbReference type="RefSeq" id="WP_136561877.1">
    <property type="nucleotide sequence ID" value="NZ_BAABLS010000001.1"/>
</dbReference>
<evidence type="ECO:0000313" key="1">
    <source>
        <dbReference type="EMBL" id="THV17942.1"/>
    </source>
</evidence>
<reference evidence="1 2" key="1">
    <citation type="journal article" date="2009" name="Int. J. Syst. Evol. Microbiol.">
        <title>Nocardioides caeni sp. nov., isolated from wastewater.</title>
        <authorList>
            <person name="Yoon J.H."/>
            <person name="Kang S.J."/>
            <person name="Park S."/>
            <person name="Kim W."/>
            <person name="Oh T.K."/>
        </authorList>
    </citation>
    <scope>NUCLEOTIDE SEQUENCE [LARGE SCALE GENOMIC DNA]</scope>
    <source>
        <strain evidence="1 2">DSM 23134</strain>
    </source>
</reference>
<dbReference type="PROSITE" id="PS51257">
    <property type="entry name" value="PROKAR_LIPOPROTEIN"/>
    <property type="match status" value="1"/>
</dbReference>
<proteinExistence type="predicted"/>
<sequence length="241" mass="25701">MRRRTSLVTAVVSTVLLAAGCGLTDEGPRPGVAAEVDGESLQLEVVDRTVEDYCTLLAEHPDEQAFPTALIRTQLTLLWSRSVAIDAVATDHGVPVPGEVDESEVRAQWEALGEIDDDNLESFTWLADIQARDEAMIEAIGTAAFLDETGQPVVGEDAWNRGNELVALWLDHNQPHLNPVFGDVDWSDGTISADALSVPVSDEAVGLVDISAVSAERLAELPASQRCGPEPQDEAAAVPIG</sequence>
<accession>A0A4S8NNX3</accession>
<keyword evidence="2" id="KW-1185">Reference proteome</keyword>
<dbReference type="OrthoDB" id="3787068at2"/>
<protein>
    <submittedName>
        <fullName evidence="1">Uncharacterized protein</fullName>
    </submittedName>
</protein>
<organism evidence="1 2">
    <name type="scientific">Nocardioides caeni</name>
    <dbReference type="NCBI Taxonomy" id="574700"/>
    <lineage>
        <taxon>Bacteria</taxon>
        <taxon>Bacillati</taxon>
        <taxon>Actinomycetota</taxon>
        <taxon>Actinomycetes</taxon>
        <taxon>Propionibacteriales</taxon>
        <taxon>Nocardioidaceae</taxon>
        <taxon>Nocardioides</taxon>
    </lineage>
</organism>
<dbReference type="Proteomes" id="UP000307087">
    <property type="component" value="Unassembled WGS sequence"/>
</dbReference>
<dbReference type="AlphaFoldDB" id="A0A4S8NNX3"/>
<dbReference type="EMBL" id="STGW01000002">
    <property type="protein sequence ID" value="THV17942.1"/>
    <property type="molecule type" value="Genomic_DNA"/>
</dbReference>
<comment type="caution">
    <text evidence="1">The sequence shown here is derived from an EMBL/GenBank/DDBJ whole genome shotgun (WGS) entry which is preliminary data.</text>
</comment>
<name>A0A4S8NNX3_9ACTN</name>
<gene>
    <name evidence="1" type="ORF">E9934_05690</name>
</gene>
<evidence type="ECO:0000313" key="2">
    <source>
        <dbReference type="Proteomes" id="UP000307087"/>
    </source>
</evidence>